<accession>A0A1Y2ACC2</accession>
<evidence type="ECO:0000313" key="2">
    <source>
        <dbReference type="Proteomes" id="UP000193642"/>
    </source>
</evidence>
<dbReference type="Proteomes" id="UP000193642">
    <property type="component" value="Unassembled WGS sequence"/>
</dbReference>
<keyword evidence="2" id="KW-1185">Reference proteome</keyword>
<gene>
    <name evidence="1" type="ORF">BCR33DRAFT_750588</name>
</gene>
<organism evidence="1 2">
    <name type="scientific">Rhizoclosmatium globosum</name>
    <dbReference type="NCBI Taxonomy" id="329046"/>
    <lineage>
        <taxon>Eukaryota</taxon>
        <taxon>Fungi</taxon>
        <taxon>Fungi incertae sedis</taxon>
        <taxon>Chytridiomycota</taxon>
        <taxon>Chytridiomycota incertae sedis</taxon>
        <taxon>Chytridiomycetes</taxon>
        <taxon>Chytridiales</taxon>
        <taxon>Chytriomycetaceae</taxon>
        <taxon>Rhizoclosmatium</taxon>
    </lineage>
</organism>
<name>A0A1Y2ACC2_9FUNG</name>
<protein>
    <submittedName>
        <fullName evidence="1">Uncharacterized protein</fullName>
    </submittedName>
</protein>
<proteinExistence type="predicted"/>
<dbReference type="EMBL" id="MCGO01000248">
    <property type="protein sequence ID" value="ORY20213.1"/>
    <property type="molecule type" value="Genomic_DNA"/>
</dbReference>
<dbReference type="AlphaFoldDB" id="A0A1Y2ACC2"/>
<reference evidence="1 2" key="1">
    <citation type="submission" date="2016-07" db="EMBL/GenBank/DDBJ databases">
        <title>Pervasive Adenine N6-methylation of Active Genes in Fungi.</title>
        <authorList>
            <consortium name="DOE Joint Genome Institute"/>
            <person name="Mondo S.J."/>
            <person name="Dannebaum R.O."/>
            <person name="Kuo R.C."/>
            <person name="Labutti K."/>
            <person name="Haridas S."/>
            <person name="Kuo A."/>
            <person name="Salamov A."/>
            <person name="Ahrendt S.R."/>
            <person name="Lipzen A."/>
            <person name="Sullivan W."/>
            <person name="Andreopoulos W.B."/>
            <person name="Clum A."/>
            <person name="Lindquist E."/>
            <person name="Daum C."/>
            <person name="Ramamoorthy G.K."/>
            <person name="Gryganskyi A."/>
            <person name="Culley D."/>
            <person name="Magnuson J.K."/>
            <person name="James T.Y."/>
            <person name="O'Malley M.A."/>
            <person name="Stajich J.E."/>
            <person name="Spatafora J.W."/>
            <person name="Visel A."/>
            <person name="Grigoriev I.V."/>
        </authorList>
    </citation>
    <scope>NUCLEOTIDE SEQUENCE [LARGE SCALE GENOMIC DNA]</scope>
    <source>
        <strain evidence="1 2">JEL800</strain>
    </source>
</reference>
<comment type="caution">
    <text evidence="1">The sequence shown here is derived from an EMBL/GenBank/DDBJ whole genome shotgun (WGS) entry which is preliminary data.</text>
</comment>
<sequence length="176" mass="19399">MSVTHHSNSFGLVLDTTNIHRLQEWLDRALGVLGASTKNLSHTINASQVDPAVNGALAIPPANDPALHSHARITVNNIHVIYAFAPPGVNVIAFPGTRIQNYTACQIIRENLGETLLNVIPSEIKCAQAITRAIKEYYRASFGNTTYIDGIVQGWTTLHQHANESIQSYWNRIIHI</sequence>
<evidence type="ECO:0000313" key="1">
    <source>
        <dbReference type="EMBL" id="ORY20213.1"/>
    </source>
</evidence>